<organism evidence="1 2">
    <name type="scientific">Rhodnius prolixus</name>
    <name type="common">Triatomid bug</name>
    <dbReference type="NCBI Taxonomy" id="13249"/>
    <lineage>
        <taxon>Eukaryota</taxon>
        <taxon>Metazoa</taxon>
        <taxon>Ecdysozoa</taxon>
        <taxon>Arthropoda</taxon>
        <taxon>Hexapoda</taxon>
        <taxon>Insecta</taxon>
        <taxon>Pterygota</taxon>
        <taxon>Neoptera</taxon>
        <taxon>Paraneoptera</taxon>
        <taxon>Hemiptera</taxon>
        <taxon>Heteroptera</taxon>
        <taxon>Panheteroptera</taxon>
        <taxon>Cimicomorpha</taxon>
        <taxon>Reduviidae</taxon>
        <taxon>Triatominae</taxon>
        <taxon>Rhodnius</taxon>
    </lineage>
</organism>
<proteinExistence type="predicted"/>
<protein>
    <submittedName>
        <fullName evidence="1">Uncharacterized protein</fullName>
    </submittedName>
</protein>
<keyword evidence="2" id="KW-1185">Reference proteome</keyword>
<sequence>MAAGYSVLSVFACYFAMLSFSAGLNVHHNNPIITSAYINQIKDSDDLELFLIGYELSPDTEVRLTPVQAAQGEPCTTFLDIETRSKWSNGTAALYTFVLKQSAPKLSENYICVKQIYRTKSILKTGVISTLPNEVIKWVHQGDRGIAHFDNKTRRKRRIDYQNCNLMIYFGFIKNKME</sequence>
<dbReference type="InParanoid" id="T1I5R6"/>
<dbReference type="VEuPathDB" id="VectorBase:RPRC011635"/>
<name>T1I5R6_RHOPR</name>
<reference evidence="1" key="1">
    <citation type="submission" date="2015-05" db="UniProtKB">
        <authorList>
            <consortium name="EnsemblMetazoa"/>
        </authorList>
    </citation>
    <scope>IDENTIFICATION</scope>
</reference>
<evidence type="ECO:0000313" key="2">
    <source>
        <dbReference type="Proteomes" id="UP000015103"/>
    </source>
</evidence>
<accession>T1I5R6</accession>
<dbReference type="Proteomes" id="UP000015103">
    <property type="component" value="Unassembled WGS sequence"/>
</dbReference>
<evidence type="ECO:0000313" key="1">
    <source>
        <dbReference type="EnsemblMetazoa" id="RPRC011635-PA"/>
    </source>
</evidence>
<dbReference type="EnsemblMetazoa" id="RPRC011635-RA">
    <property type="protein sequence ID" value="RPRC011635-PA"/>
    <property type="gene ID" value="RPRC011635"/>
</dbReference>
<dbReference type="HOGENOM" id="CLU_1512460_0_0_1"/>
<dbReference type="AlphaFoldDB" id="T1I5R6"/>
<dbReference type="EMBL" id="ACPB03006137">
    <property type="status" value="NOT_ANNOTATED_CDS"/>
    <property type="molecule type" value="Genomic_DNA"/>
</dbReference>